<comment type="caution">
    <text evidence="4">The sequence shown here is derived from an EMBL/GenBank/DDBJ whole genome shotgun (WGS) entry which is preliminary data.</text>
</comment>
<dbReference type="NCBIfam" id="TIGR02187">
    <property type="entry name" value="PDO_seleno_TRX"/>
    <property type="match status" value="1"/>
</dbReference>
<feature type="domain" description="Thioredoxin" evidence="2">
    <location>
        <begin position="11"/>
        <end position="98"/>
    </location>
</feature>
<dbReference type="InterPro" id="IPR011903">
    <property type="entry name" value="TON_0319-like"/>
</dbReference>
<reference evidence="4" key="1">
    <citation type="journal article" date="2020" name="ISME J.">
        <title>Gammaproteobacteria mediating utilization of methyl-, sulfur- and petroleum organic compounds in deep ocean hydrothermal plumes.</title>
        <authorList>
            <person name="Zhou Z."/>
            <person name="Liu Y."/>
            <person name="Pan J."/>
            <person name="Cron B.R."/>
            <person name="Toner B.M."/>
            <person name="Anantharaman K."/>
            <person name="Breier J.A."/>
            <person name="Dick G.J."/>
            <person name="Li M."/>
        </authorList>
    </citation>
    <scope>NUCLEOTIDE SEQUENCE</scope>
    <source>
        <strain evidence="4">SZUA-1515</strain>
    </source>
</reference>
<dbReference type="PANTHER" id="PTHR37170:SF1">
    <property type="entry name" value="GLUTAREDOXIN-LIKE PROTEIN"/>
    <property type="match status" value="1"/>
</dbReference>
<evidence type="ECO:0000313" key="4">
    <source>
        <dbReference type="EMBL" id="HIQ29153.1"/>
    </source>
</evidence>
<evidence type="ECO:0000313" key="5">
    <source>
        <dbReference type="Proteomes" id="UP000608579"/>
    </source>
</evidence>
<comment type="similarity">
    <text evidence="1">Belongs to the glutaredoxin family.</text>
</comment>
<name>A0A832ZUC2_CALS0</name>
<dbReference type="PANTHER" id="PTHR37170">
    <property type="entry name" value="GLUTAREDOXIN-RELATED"/>
    <property type="match status" value="1"/>
</dbReference>
<dbReference type="PROSITE" id="PS51354">
    <property type="entry name" value="GLUTAREDOXIN_2"/>
    <property type="match status" value="1"/>
</dbReference>
<dbReference type="AlphaFoldDB" id="A0A832ZUC2"/>
<organism evidence="4 5">
    <name type="scientific">Caldiarchaeum subterraneum</name>
    <dbReference type="NCBI Taxonomy" id="311458"/>
    <lineage>
        <taxon>Archaea</taxon>
        <taxon>Nitrososphaerota</taxon>
        <taxon>Candidatus Caldarchaeales</taxon>
        <taxon>Candidatus Caldarchaeaceae</taxon>
        <taxon>Candidatus Caldarchaeum</taxon>
    </lineage>
</organism>
<proteinExistence type="inferred from homology"/>
<dbReference type="InterPro" id="IPR013766">
    <property type="entry name" value="Thioredoxin_domain"/>
</dbReference>
<dbReference type="CDD" id="cd02975">
    <property type="entry name" value="PfPDO_like_N"/>
    <property type="match status" value="1"/>
</dbReference>
<protein>
    <submittedName>
        <fullName evidence="4">Glutaredoxin</fullName>
    </submittedName>
</protein>
<dbReference type="EMBL" id="DQVM01000026">
    <property type="protein sequence ID" value="HIQ29153.1"/>
    <property type="molecule type" value="Genomic_DNA"/>
</dbReference>
<dbReference type="InterPro" id="IPR012336">
    <property type="entry name" value="Thioredoxin-like_fold"/>
</dbReference>
<dbReference type="Proteomes" id="UP000608579">
    <property type="component" value="Unassembled WGS sequence"/>
</dbReference>
<dbReference type="CDD" id="cd02973">
    <property type="entry name" value="TRX_GRX_like"/>
    <property type="match status" value="1"/>
</dbReference>
<dbReference type="InterPro" id="IPR036249">
    <property type="entry name" value="Thioredoxin-like_sf"/>
</dbReference>
<evidence type="ECO:0000256" key="1">
    <source>
        <dbReference type="ARBA" id="ARBA00007787"/>
    </source>
</evidence>
<gene>
    <name evidence="4" type="ORF">EYH45_01165</name>
</gene>
<accession>A0A832ZUC2</accession>
<dbReference type="SUPFAM" id="SSF52833">
    <property type="entry name" value="Thioredoxin-like"/>
    <property type="match status" value="2"/>
</dbReference>
<sequence>MAILKERDKKAVKDKFEKELENDVKLIVFTQEFECEYCAVTRELMEELASLTNRIKLTVYDFEKDKDKAEKWRVDKIPALLIFGEKEYGIRYFGVPSGYEFAALLDDIVDVSRRRSRLSKATVDRLKDVNEPVHIQVFVTPTCPYCPKAVRTAHQMALENTNITADMIESLEFPHLANKYEVMAVPKIVINDKISFEGALPEQHFLEHVLLALKENLASG</sequence>
<evidence type="ECO:0000259" key="3">
    <source>
        <dbReference type="Pfam" id="PF13192"/>
    </source>
</evidence>
<evidence type="ECO:0000259" key="2">
    <source>
        <dbReference type="Pfam" id="PF00085"/>
    </source>
</evidence>
<dbReference type="Pfam" id="PF13192">
    <property type="entry name" value="Thioredoxin_3"/>
    <property type="match status" value="1"/>
</dbReference>
<feature type="domain" description="Thioredoxin-like fold" evidence="3">
    <location>
        <begin position="134"/>
        <end position="210"/>
    </location>
</feature>
<dbReference type="Pfam" id="PF00085">
    <property type="entry name" value="Thioredoxin"/>
    <property type="match status" value="1"/>
</dbReference>
<dbReference type="Gene3D" id="3.40.30.10">
    <property type="entry name" value="Glutaredoxin"/>
    <property type="match status" value="2"/>
</dbReference>